<feature type="region of interest" description="Disordered" evidence="1">
    <location>
        <begin position="237"/>
        <end position="284"/>
    </location>
</feature>
<feature type="compositionally biased region" description="Low complexity" evidence="1">
    <location>
        <begin position="57"/>
        <end position="73"/>
    </location>
</feature>
<feature type="compositionally biased region" description="Low complexity" evidence="1">
    <location>
        <begin position="191"/>
        <end position="209"/>
    </location>
</feature>
<gene>
    <name evidence="2" type="ORF">J2S44_002614</name>
</gene>
<dbReference type="AlphaFoldDB" id="A0AAE4CV31"/>
<dbReference type="Proteomes" id="UP001183629">
    <property type="component" value="Unassembled WGS sequence"/>
</dbReference>
<feature type="compositionally biased region" description="Pro residues" evidence="1">
    <location>
        <begin position="32"/>
        <end position="42"/>
    </location>
</feature>
<evidence type="ECO:0000313" key="2">
    <source>
        <dbReference type="EMBL" id="MDR7322364.1"/>
    </source>
</evidence>
<reference evidence="2 3" key="1">
    <citation type="submission" date="2023-07" db="EMBL/GenBank/DDBJ databases">
        <title>Sequencing the genomes of 1000 actinobacteria strains.</title>
        <authorList>
            <person name="Klenk H.-P."/>
        </authorList>
    </citation>
    <scope>NUCLEOTIDE SEQUENCE [LARGE SCALE GENOMIC DNA]</scope>
    <source>
        <strain evidence="2 3">DSM 44711</strain>
    </source>
</reference>
<comment type="caution">
    <text evidence="2">The sequence shown here is derived from an EMBL/GenBank/DDBJ whole genome shotgun (WGS) entry which is preliminary data.</text>
</comment>
<feature type="region of interest" description="Disordered" evidence="1">
    <location>
        <begin position="336"/>
        <end position="364"/>
    </location>
</feature>
<protein>
    <submittedName>
        <fullName evidence="2">Uncharacterized protein</fullName>
    </submittedName>
</protein>
<feature type="region of interest" description="Disordered" evidence="1">
    <location>
        <begin position="1"/>
        <end position="120"/>
    </location>
</feature>
<accession>A0AAE4CV31</accession>
<feature type="compositionally biased region" description="Pro residues" evidence="1">
    <location>
        <begin position="74"/>
        <end position="84"/>
    </location>
</feature>
<feature type="compositionally biased region" description="Low complexity" evidence="1">
    <location>
        <begin position="340"/>
        <end position="349"/>
    </location>
</feature>
<feature type="compositionally biased region" description="Low complexity" evidence="1">
    <location>
        <begin position="102"/>
        <end position="120"/>
    </location>
</feature>
<feature type="compositionally biased region" description="Pro residues" evidence="1">
    <location>
        <begin position="239"/>
        <end position="251"/>
    </location>
</feature>
<evidence type="ECO:0000256" key="1">
    <source>
        <dbReference type="SAM" id="MobiDB-lite"/>
    </source>
</evidence>
<evidence type="ECO:0000313" key="3">
    <source>
        <dbReference type="Proteomes" id="UP001183629"/>
    </source>
</evidence>
<dbReference type="EMBL" id="JAVDYC010000001">
    <property type="protein sequence ID" value="MDR7322364.1"/>
    <property type="molecule type" value="Genomic_DNA"/>
</dbReference>
<name>A0AAE4CV31_9ACTN</name>
<feature type="region of interest" description="Disordered" evidence="1">
    <location>
        <begin position="175"/>
        <end position="218"/>
    </location>
</feature>
<keyword evidence="3" id="KW-1185">Reference proteome</keyword>
<sequence>MVPDDSPAARPGADNAVSGRRTDAVSNGGRDPPGPESGPPGPGGRSANVGPHPSGPAPATGSPAPGGDSANVGPNPPGPAPPPTGSSAPGRRAGPDPPGPAPAAAVGRPANVGPAPAGSGGTVAAVPVIPGGTVAAAPVAPGGTVAAAPVVPGGTVAGAPVIPGGIVTGESCDGVAERAAGPGPGSGSAGAGAPRSAAGPVRDGGAASPGAGGSVIDNPRSTIARCAIGCLDCSKPPRPRSPTPAPAPAPAPGRAAGRSAPAGSVPSPAAASRASGRRSGFSMSAPPAWRCLCCPEEVNRIPSMCRCHPATRGDGPECGAVDRMHAGPGGIRGCRRAGRRAAVSGAGWRPRGRRATGRTSAARG</sequence>
<feature type="compositionally biased region" description="Low complexity" evidence="1">
    <location>
        <begin position="252"/>
        <end position="280"/>
    </location>
</feature>
<proteinExistence type="predicted"/>
<organism evidence="2 3">
    <name type="scientific">Catenuloplanes niger</name>
    <dbReference type="NCBI Taxonomy" id="587534"/>
    <lineage>
        <taxon>Bacteria</taxon>
        <taxon>Bacillati</taxon>
        <taxon>Actinomycetota</taxon>
        <taxon>Actinomycetes</taxon>
        <taxon>Micromonosporales</taxon>
        <taxon>Micromonosporaceae</taxon>
        <taxon>Catenuloplanes</taxon>
    </lineage>
</organism>